<protein>
    <submittedName>
        <fullName evidence="1">Uncharacterized protein</fullName>
    </submittedName>
</protein>
<dbReference type="EMBL" id="JABSTQ010011389">
    <property type="protein sequence ID" value="KAG0411959.1"/>
    <property type="molecule type" value="Genomic_DNA"/>
</dbReference>
<name>A0AC60NYK5_IXOPE</name>
<keyword evidence="2" id="KW-1185">Reference proteome</keyword>
<comment type="caution">
    <text evidence="1">The sequence shown here is derived from an EMBL/GenBank/DDBJ whole genome shotgun (WGS) entry which is preliminary data.</text>
</comment>
<accession>A0AC60NYK5</accession>
<sequence length="525" mass="59320">MVAVVTDGHKYLTSASVPRGTAKETEELAIALALTQAKTSTIITDSQEACRSFQSGWVAPVTLRILENKAPDRQVDIVWTPAHSSMRGNEHAHLTARDLAHQATEETLEPTPLTTYQEITQHYRLNRRTLPTPHPSLTRSTTPRGGRTPGSLPGSTPLSSATPLRDKLNINPEDHLDFDTNQSAKQFQKQTKQHLLKALSSLPAPKNDYEIVVPEDDPSLLESASQEHVVEDQADMDSAKEHERLEKLEAERKLQSQAVQRDLPRPLDVNASVLRPAHTEPPLTDLQRAEELIKQEMLVMQHYDALHHPTAHQRPGGGPRKGAPMDEAQHLAYLDRHPYRKYSQEDLEAAEEVLKAEMEVVRRGMGHGDLSLEAYSQVWDECLAQVLFLPAQNRYTRANLASKKDRIESLDKRLEQNRGHMTREAKKAAKVEKKLRVLLGGYQSRGQALIKQIQELAEQIEQTHLELKTFQALQEHESLAIPKRVEALTEDVNRQVEREKALQKRYNDLLQQKELVEEALVDVQS</sequence>
<dbReference type="Proteomes" id="UP000805193">
    <property type="component" value="Unassembled WGS sequence"/>
</dbReference>
<evidence type="ECO:0000313" key="1">
    <source>
        <dbReference type="EMBL" id="KAG0411959.1"/>
    </source>
</evidence>
<proteinExistence type="predicted"/>
<reference evidence="1 2" key="1">
    <citation type="journal article" date="2020" name="Cell">
        <title>Large-Scale Comparative Analyses of Tick Genomes Elucidate Their Genetic Diversity and Vector Capacities.</title>
        <authorList>
            <consortium name="Tick Genome and Microbiome Consortium (TIGMIC)"/>
            <person name="Jia N."/>
            <person name="Wang J."/>
            <person name="Shi W."/>
            <person name="Du L."/>
            <person name="Sun Y."/>
            <person name="Zhan W."/>
            <person name="Jiang J.F."/>
            <person name="Wang Q."/>
            <person name="Zhang B."/>
            <person name="Ji P."/>
            <person name="Bell-Sakyi L."/>
            <person name="Cui X.M."/>
            <person name="Yuan T.T."/>
            <person name="Jiang B.G."/>
            <person name="Yang W.F."/>
            <person name="Lam T.T."/>
            <person name="Chang Q.C."/>
            <person name="Ding S.J."/>
            <person name="Wang X.J."/>
            <person name="Zhu J.G."/>
            <person name="Ruan X.D."/>
            <person name="Zhao L."/>
            <person name="Wei J.T."/>
            <person name="Ye R.Z."/>
            <person name="Que T.C."/>
            <person name="Du C.H."/>
            <person name="Zhou Y.H."/>
            <person name="Cheng J.X."/>
            <person name="Dai P.F."/>
            <person name="Guo W.B."/>
            <person name="Han X.H."/>
            <person name="Huang E.J."/>
            <person name="Li L.F."/>
            <person name="Wei W."/>
            <person name="Gao Y.C."/>
            <person name="Liu J.Z."/>
            <person name="Shao H.Z."/>
            <person name="Wang X."/>
            <person name="Wang C.C."/>
            <person name="Yang T.C."/>
            <person name="Huo Q.B."/>
            <person name="Li W."/>
            <person name="Chen H.Y."/>
            <person name="Chen S.E."/>
            <person name="Zhou L.G."/>
            <person name="Ni X.B."/>
            <person name="Tian J.H."/>
            <person name="Sheng Y."/>
            <person name="Liu T."/>
            <person name="Pan Y.S."/>
            <person name="Xia L.Y."/>
            <person name="Li J."/>
            <person name="Zhao F."/>
            <person name="Cao W.C."/>
        </authorList>
    </citation>
    <scope>NUCLEOTIDE SEQUENCE [LARGE SCALE GENOMIC DNA]</scope>
    <source>
        <strain evidence="1">Iper-2018</strain>
    </source>
</reference>
<organism evidence="1 2">
    <name type="scientific">Ixodes persulcatus</name>
    <name type="common">Taiga tick</name>
    <dbReference type="NCBI Taxonomy" id="34615"/>
    <lineage>
        <taxon>Eukaryota</taxon>
        <taxon>Metazoa</taxon>
        <taxon>Ecdysozoa</taxon>
        <taxon>Arthropoda</taxon>
        <taxon>Chelicerata</taxon>
        <taxon>Arachnida</taxon>
        <taxon>Acari</taxon>
        <taxon>Parasitiformes</taxon>
        <taxon>Ixodida</taxon>
        <taxon>Ixodoidea</taxon>
        <taxon>Ixodidae</taxon>
        <taxon>Ixodinae</taxon>
        <taxon>Ixodes</taxon>
    </lineage>
</organism>
<gene>
    <name evidence="1" type="ORF">HPB47_010910</name>
</gene>
<evidence type="ECO:0000313" key="2">
    <source>
        <dbReference type="Proteomes" id="UP000805193"/>
    </source>
</evidence>